<reference evidence="3" key="1">
    <citation type="journal article" date="2019" name="Int. J. Syst. Evol. Microbiol.">
        <title>The Global Catalogue of Microorganisms (GCM) 10K type strain sequencing project: providing services to taxonomists for standard genome sequencing and annotation.</title>
        <authorList>
            <consortium name="The Broad Institute Genomics Platform"/>
            <consortium name="The Broad Institute Genome Sequencing Center for Infectious Disease"/>
            <person name="Wu L."/>
            <person name="Ma J."/>
        </authorList>
    </citation>
    <scope>NUCLEOTIDE SEQUENCE [LARGE SCALE GENOMIC DNA]</scope>
    <source>
        <strain evidence="3">CGMCC 1.3601</strain>
    </source>
</reference>
<evidence type="ECO:0000313" key="3">
    <source>
        <dbReference type="Proteomes" id="UP000658754"/>
    </source>
</evidence>
<gene>
    <name evidence="2" type="ORF">GCM10007175_25120</name>
</gene>
<evidence type="ECO:0000313" key="2">
    <source>
        <dbReference type="EMBL" id="GGI86897.1"/>
    </source>
</evidence>
<keyword evidence="3" id="KW-1185">Reference proteome</keyword>
<sequence length="88" mass="9673">MEPGLRAVLLREPSHVLPDPSGMPRVGSGESEAGLQELRQPQGTEPDRAECGITIGPWSAVQVQAKQNVHIIPRDVLERQFLDHMGRV</sequence>
<comment type="caution">
    <text evidence="2">The sequence shown here is derived from an EMBL/GenBank/DDBJ whole genome shotgun (WGS) entry which is preliminary data.</text>
</comment>
<proteinExistence type="predicted"/>
<accession>A0ABQ2CG82</accession>
<dbReference type="Proteomes" id="UP000658754">
    <property type="component" value="Unassembled WGS sequence"/>
</dbReference>
<protein>
    <submittedName>
        <fullName evidence="2">Uncharacterized protein</fullName>
    </submittedName>
</protein>
<evidence type="ECO:0000256" key="1">
    <source>
        <dbReference type="SAM" id="MobiDB-lite"/>
    </source>
</evidence>
<feature type="region of interest" description="Disordered" evidence="1">
    <location>
        <begin position="14"/>
        <end position="48"/>
    </location>
</feature>
<organism evidence="2 3">
    <name type="scientific">Pseudarthrobacter scleromae</name>
    <dbReference type="NCBI Taxonomy" id="158897"/>
    <lineage>
        <taxon>Bacteria</taxon>
        <taxon>Bacillati</taxon>
        <taxon>Actinomycetota</taxon>
        <taxon>Actinomycetes</taxon>
        <taxon>Micrococcales</taxon>
        <taxon>Micrococcaceae</taxon>
        <taxon>Pseudarthrobacter</taxon>
    </lineage>
</organism>
<name>A0ABQ2CG82_9MICC</name>
<dbReference type="EMBL" id="BMKV01000004">
    <property type="protein sequence ID" value="GGI86897.1"/>
    <property type="molecule type" value="Genomic_DNA"/>
</dbReference>